<comment type="caution">
    <text evidence="1">The sequence shown here is derived from an EMBL/GenBank/DDBJ whole genome shotgun (WGS) entry which is preliminary data.</text>
</comment>
<dbReference type="PANTHER" id="PTHR12736:SF21">
    <property type="entry name" value="LANC-LIKE PROTEIN 2"/>
    <property type="match status" value="1"/>
</dbReference>
<dbReference type="Gene3D" id="1.50.10.20">
    <property type="match status" value="1"/>
</dbReference>
<protein>
    <submittedName>
        <fullName evidence="1">Lanthionine synthetase LanC family protein</fullName>
    </submittedName>
</protein>
<reference evidence="1 2" key="1">
    <citation type="submission" date="2023-12" db="EMBL/GenBank/DDBJ databases">
        <title>Novel species of the genus Arcicella isolated from rivers.</title>
        <authorList>
            <person name="Lu H."/>
        </authorList>
    </citation>
    <scope>NUCLEOTIDE SEQUENCE [LARGE SCALE GENOMIC DNA]</scope>
    <source>
        <strain evidence="1 2">LMG 21963</strain>
    </source>
</reference>
<keyword evidence="2" id="KW-1185">Reference proteome</keyword>
<evidence type="ECO:0000313" key="1">
    <source>
        <dbReference type="EMBL" id="MEA5257943.1"/>
    </source>
</evidence>
<dbReference type="InterPro" id="IPR007822">
    <property type="entry name" value="LANC-like"/>
</dbReference>
<dbReference type="RefSeq" id="WP_323248671.1">
    <property type="nucleotide sequence ID" value="NZ_JAYFUL010000011.1"/>
</dbReference>
<dbReference type="EMBL" id="JAYFUL010000011">
    <property type="protein sequence ID" value="MEA5257943.1"/>
    <property type="molecule type" value="Genomic_DNA"/>
</dbReference>
<sequence>MHTSFEIETNIDLIEHHLEDILGLIEADKSDKFSLFRGNIGKALFYSYAFKYTNDINHGTKAIKLIEKSANYLLTGQIKAQNIHLLSTGFTGFGLVINQLKRDEIFDLELEKELAAFDSVLYNTALQEIQQGNVGFMLGPMAAVYYLSQRTLVNPAIEKYLETIVDALWKVAIRDDKGLRYINTFSSTAKPRLDDTVLNLNHGFCGIALVLLEIYRLGICQAKIYTIVNEGIHFLLSCKRPIDFTNGHYSFFPTCIDEQSPIDSEKNQLYYHAILGWCNGDLNQILLLYTAGKAFKNQSYINIAEEVGLASMLRKTPEQTKLKNPYFCHGTSGVAHIYKRIAERSGNDAYLSAHNYWIQQTFDYITEAQTNNSYVESAGHLIDGAMGIALTLLSHISEEELKWDNLLLL</sequence>
<gene>
    <name evidence="1" type="ORF">VB264_09105</name>
</gene>
<dbReference type="Pfam" id="PF05147">
    <property type="entry name" value="LANC_like"/>
    <property type="match status" value="1"/>
</dbReference>
<dbReference type="PRINTS" id="PR01950">
    <property type="entry name" value="LANCSUPER"/>
</dbReference>
<proteinExistence type="predicted"/>
<evidence type="ECO:0000313" key="2">
    <source>
        <dbReference type="Proteomes" id="UP001304671"/>
    </source>
</evidence>
<dbReference type="PANTHER" id="PTHR12736">
    <property type="entry name" value="LANC-LIKE PROTEIN"/>
    <property type="match status" value="1"/>
</dbReference>
<dbReference type="Proteomes" id="UP001304671">
    <property type="component" value="Unassembled WGS sequence"/>
</dbReference>
<name>A0ABU5QLN1_9BACT</name>
<dbReference type="SUPFAM" id="SSF158745">
    <property type="entry name" value="LanC-like"/>
    <property type="match status" value="1"/>
</dbReference>
<accession>A0ABU5QLN1</accession>
<organism evidence="1 2">
    <name type="scientific">Arcicella aquatica</name>
    <dbReference type="NCBI Taxonomy" id="217141"/>
    <lineage>
        <taxon>Bacteria</taxon>
        <taxon>Pseudomonadati</taxon>
        <taxon>Bacteroidota</taxon>
        <taxon>Cytophagia</taxon>
        <taxon>Cytophagales</taxon>
        <taxon>Flectobacillaceae</taxon>
        <taxon>Arcicella</taxon>
    </lineage>
</organism>
<dbReference type="PRINTS" id="PR01955">
    <property type="entry name" value="LANCFRANKIA"/>
</dbReference>
<dbReference type="SMART" id="SM01260">
    <property type="entry name" value="LANC_like"/>
    <property type="match status" value="1"/>
</dbReference>